<name>A0A7V2SZT6_LEUMU</name>
<reference evidence="1" key="1">
    <citation type="journal article" date="2020" name="mSystems">
        <title>Genome- and Community-Level Interaction Insights into Carbon Utilization and Element Cycling Functions of Hydrothermarchaeota in Hydrothermal Sediment.</title>
        <authorList>
            <person name="Zhou Z."/>
            <person name="Liu Y."/>
            <person name="Xu W."/>
            <person name="Pan J."/>
            <person name="Luo Z.H."/>
            <person name="Li M."/>
        </authorList>
    </citation>
    <scope>NUCLEOTIDE SEQUENCE [LARGE SCALE GENOMIC DNA]</scope>
    <source>
        <strain evidence="1">HyVt-493</strain>
    </source>
</reference>
<protein>
    <submittedName>
        <fullName evidence="1">Uncharacterized protein</fullName>
    </submittedName>
</protein>
<dbReference type="EMBL" id="DRMS01000258">
    <property type="protein sequence ID" value="HFC92532.1"/>
    <property type="molecule type" value="Genomic_DNA"/>
</dbReference>
<sequence length="196" mass="22950">MKTDAQRKEILTHFVNEEYEQIICDKCILTFLTNVYDFDPEHVLLEKRSLGLEYFCEAIKTLKLTKTPNVDHIGIIDEDGAIIPVRPSKEEIFSGKETDYRYIYVIEKLVHLEDKDTAFFNKSVKGMDWRDDSERTHILAVVEEQYGKKLAKEISQLYDFYAQHKNVLAWDLHGDNLMKKIDSGEIVVIDPYTRRA</sequence>
<accession>A0A7V2SZT6</accession>
<gene>
    <name evidence="1" type="ORF">ENJ51_06940</name>
</gene>
<comment type="caution">
    <text evidence="1">The sequence shown here is derived from an EMBL/GenBank/DDBJ whole genome shotgun (WGS) entry which is preliminary data.</text>
</comment>
<organism evidence="1">
    <name type="scientific">Leucothrix mucor</name>
    <dbReference type="NCBI Taxonomy" id="45248"/>
    <lineage>
        <taxon>Bacteria</taxon>
        <taxon>Pseudomonadati</taxon>
        <taxon>Pseudomonadota</taxon>
        <taxon>Gammaproteobacteria</taxon>
        <taxon>Thiotrichales</taxon>
        <taxon>Thiotrichaceae</taxon>
        <taxon>Leucothrix</taxon>
    </lineage>
</organism>
<evidence type="ECO:0000313" key="1">
    <source>
        <dbReference type="EMBL" id="HFC92532.1"/>
    </source>
</evidence>
<dbReference type="Proteomes" id="UP000885750">
    <property type="component" value="Unassembled WGS sequence"/>
</dbReference>
<proteinExistence type="predicted"/>
<dbReference type="AlphaFoldDB" id="A0A7V2SZT6"/>